<evidence type="ECO:0000313" key="2">
    <source>
        <dbReference type="EMBL" id="RZS93492.1"/>
    </source>
</evidence>
<feature type="transmembrane region" description="Helical" evidence="1">
    <location>
        <begin position="12"/>
        <end position="32"/>
    </location>
</feature>
<keyword evidence="1" id="KW-0812">Transmembrane</keyword>
<reference evidence="2 3" key="1">
    <citation type="submission" date="2019-02" db="EMBL/GenBank/DDBJ databases">
        <title>Genomic Encyclopedia of Type Strains, Phase IV (KMG-IV): sequencing the most valuable type-strain genomes for metagenomic binning, comparative biology and taxonomic classification.</title>
        <authorList>
            <person name="Goeker M."/>
        </authorList>
    </citation>
    <scope>NUCLEOTIDE SEQUENCE [LARGE SCALE GENOMIC DNA]</scope>
    <source>
        <strain evidence="2 3">DSM 17196</strain>
    </source>
</reference>
<name>A0A4Q7P470_9FLAO</name>
<evidence type="ECO:0000256" key="1">
    <source>
        <dbReference type="SAM" id="Phobius"/>
    </source>
</evidence>
<keyword evidence="1" id="KW-1133">Transmembrane helix</keyword>
<dbReference type="EMBL" id="SGXE01000002">
    <property type="protein sequence ID" value="RZS93492.1"/>
    <property type="molecule type" value="Genomic_DNA"/>
</dbReference>
<sequence>MKNNLTANIIEFMLSLIHILPIVLVLAFAIYYISKKGWNLEGILLVAGSSAILISVLSTQLFIFIMYNQMNHITLFMYILNGLSFLGYLVLALGVLGLIKKIIKLTNSEH</sequence>
<feature type="transmembrane region" description="Helical" evidence="1">
    <location>
        <begin position="73"/>
        <end position="99"/>
    </location>
</feature>
<dbReference type="RefSeq" id="WP_130286620.1">
    <property type="nucleotide sequence ID" value="NZ_SGXE01000002.1"/>
</dbReference>
<protein>
    <recommendedName>
        <fullName evidence="4">Tic20 family protein</fullName>
    </recommendedName>
</protein>
<dbReference type="Proteomes" id="UP000292262">
    <property type="component" value="Unassembled WGS sequence"/>
</dbReference>
<gene>
    <name evidence="2" type="ORF">EV197_2071</name>
</gene>
<keyword evidence="1" id="KW-0472">Membrane</keyword>
<organism evidence="2 3">
    <name type="scientific">Aquimarina brevivitae</name>
    <dbReference type="NCBI Taxonomy" id="323412"/>
    <lineage>
        <taxon>Bacteria</taxon>
        <taxon>Pseudomonadati</taxon>
        <taxon>Bacteroidota</taxon>
        <taxon>Flavobacteriia</taxon>
        <taxon>Flavobacteriales</taxon>
        <taxon>Flavobacteriaceae</taxon>
        <taxon>Aquimarina</taxon>
    </lineage>
</organism>
<comment type="caution">
    <text evidence="2">The sequence shown here is derived from an EMBL/GenBank/DDBJ whole genome shotgun (WGS) entry which is preliminary data.</text>
</comment>
<accession>A0A4Q7P470</accession>
<dbReference type="AlphaFoldDB" id="A0A4Q7P470"/>
<feature type="transmembrane region" description="Helical" evidence="1">
    <location>
        <begin position="44"/>
        <end position="67"/>
    </location>
</feature>
<keyword evidence="3" id="KW-1185">Reference proteome</keyword>
<proteinExistence type="predicted"/>
<evidence type="ECO:0008006" key="4">
    <source>
        <dbReference type="Google" id="ProtNLM"/>
    </source>
</evidence>
<evidence type="ECO:0000313" key="3">
    <source>
        <dbReference type="Proteomes" id="UP000292262"/>
    </source>
</evidence>